<keyword evidence="2" id="KW-0282">Flagellum</keyword>
<comment type="caution">
    <text evidence="2">The sequence shown here is derived from an EMBL/GenBank/DDBJ whole genome shotgun (WGS) entry which is preliminary data.</text>
</comment>
<feature type="domain" description="Archaeal Type IV pilin N-terminal" evidence="1">
    <location>
        <begin position="4"/>
        <end position="79"/>
    </location>
</feature>
<sequence>MKIKAVSPLIATIILIALTVALGAIIVGWAKGYVSNQVSNLGAQVEILQVNYNNSNGNISILVQNIGSTQLITNNLLVEFSSTNGKSQKCPLVLSGNAQGYLACYVYNITDPSSGNSYINGTIPQNSLFLINMTVNMNSFGITSLSGSTIYVYYYDNPISTGYTLS</sequence>
<dbReference type="InterPro" id="IPR013373">
    <property type="entry name" value="Flagellin/pilin_N_arc"/>
</dbReference>
<dbReference type="NCBIfam" id="TIGR02537">
    <property type="entry name" value="arch_flag_Nterm"/>
    <property type="match status" value="1"/>
</dbReference>
<name>R1FT51_NANST</name>
<protein>
    <submittedName>
        <fullName evidence="2">Flagellar protein G</fullName>
    </submittedName>
</protein>
<dbReference type="Proteomes" id="UP000053279">
    <property type="component" value="Unassembled WGS sequence"/>
</dbReference>
<evidence type="ECO:0000313" key="3">
    <source>
        <dbReference type="Proteomes" id="UP000053279"/>
    </source>
</evidence>
<organism evidence="2 3">
    <name type="scientific">Nanobsidianus stetteri</name>
    <dbReference type="NCBI Taxonomy" id="1294122"/>
    <lineage>
        <taxon>Archaea</taxon>
        <taxon>Nanobdellota</taxon>
        <taxon>Candidatus Nanoarchaeia</taxon>
        <taxon>Nanoarchaeales</taxon>
        <taxon>Nanopusillaceae</taxon>
        <taxon>Candidatus Nanobsidianus</taxon>
    </lineage>
</organism>
<reference evidence="2 3" key="1">
    <citation type="submission" date="2013-02" db="EMBL/GenBank/DDBJ databases">
        <title>Insights into archaeal evolution and symbiosis from the genomes of a Nanoarchaeon and its crenarchaeal host from Yellowstone National Park.</title>
        <authorList>
            <person name="Podar M."/>
            <person name="Makarova K.S."/>
            <person name="Graham D.E."/>
            <person name="Wolf Y.I."/>
            <person name="Koonin E.V."/>
            <person name="Reysenbach A.-L."/>
        </authorList>
    </citation>
    <scope>NUCLEOTIDE SEQUENCE [LARGE SCALE GENOMIC DNA]</scope>
</reference>
<accession>R1FT51</accession>
<evidence type="ECO:0000259" key="1">
    <source>
        <dbReference type="Pfam" id="PF07790"/>
    </source>
</evidence>
<dbReference type="Pfam" id="PF07790">
    <property type="entry name" value="Pilin_N"/>
    <property type="match status" value="1"/>
</dbReference>
<keyword evidence="2" id="KW-0969">Cilium</keyword>
<dbReference type="EMBL" id="APJZ01000005">
    <property type="protein sequence ID" value="EOD42300.1"/>
    <property type="molecule type" value="Genomic_DNA"/>
</dbReference>
<keyword evidence="3" id="KW-1185">Reference proteome</keyword>
<evidence type="ECO:0000313" key="2">
    <source>
        <dbReference type="EMBL" id="EOD42300.1"/>
    </source>
</evidence>
<dbReference type="AlphaFoldDB" id="R1FT51"/>
<gene>
    <name evidence="2" type="ORF">Nst1_560</name>
</gene>
<dbReference type="InterPro" id="IPR012859">
    <property type="entry name" value="Pilin_N_archaeal"/>
</dbReference>
<proteinExistence type="predicted"/>
<keyword evidence="2" id="KW-0966">Cell projection</keyword>